<dbReference type="Gramene" id="TraesWEE_scaffold_133682_01G000300.1">
    <property type="protein sequence ID" value="TraesWEE_scaffold_133682_01G000300.1"/>
    <property type="gene ID" value="TraesWEE_scaffold_133682_01G000300"/>
</dbReference>
<feature type="compositionally biased region" description="Basic and acidic residues" evidence="1">
    <location>
        <begin position="158"/>
        <end position="171"/>
    </location>
</feature>
<dbReference type="Gramene" id="TraesCS5D02G435300.1">
    <property type="protein sequence ID" value="TraesCS5D02G435300.1.cds1"/>
    <property type="gene ID" value="TraesCS5D02G435300"/>
</dbReference>
<evidence type="ECO:0000313" key="2">
    <source>
        <dbReference type="EnsemblPlants" id="TraesCS5D02G435300.1.cds1"/>
    </source>
</evidence>
<proteinExistence type="predicted"/>
<reference evidence="2" key="2">
    <citation type="submission" date="2018-10" db="UniProtKB">
        <authorList>
            <consortium name="EnsemblPlants"/>
        </authorList>
    </citation>
    <scope>IDENTIFICATION</scope>
</reference>
<dbReference type="Gramene" id="TraesCAD_scaffold_038665_01G000100.1">
    <property type="protein sequence ID" value="TraesCAD_scaffold_038665_01G000100.1"/>
    <property type="gene ID" value="TraesCAD_scaffold_038665_01G000100"/>
</dbReference>
<feature type="compositionally biased region" description="Basic and acidic residues" evidence="1">
    <location>
        <begin position="182"/>
        <end position="191"/>
    </location>
</feature>
<feature type="compositionally biased region" description="Basic and acidic residues" evidence="1">
    <location>
        <begin position="201"/>
        <end position="213"/>
    </location>
</feature>
<dbReference type="AlphaFoldDB" id="A0A3B6N0H8"/>
<keyword evidence="3" id="KW-1185">Reference proteome</keyword>
<dbReference type="Gramene" id="TraesCLE_scaffold_088762_01G000400.1">
    <property type="protein sequence ID" value="TraesCLE_scaffold_088762_01G000400.1"/>
    <property type="gene ID" value="TraesCLE_scaffold_088762_01G000400"/>
</dbReference>
<dbReference type="Gramene" id="TraesROB_scaffold_079562_01G000400.1">
    <property type="protein sequence ID" value="TraesROB_scaffold_079562_01G000400.1"/>
    <property type="gene ID" value="TraesROB_scaffold_079562_01G000400"/>
</dbReference>
<accession>A0A3B6N0H8</accession>
<dbReference type="EnsemblPlants" id="TraesCS5D02G435300.1">
    <property type="protein sequence ID" value="TraesCS5D02G435300.1.cds1"/>
    <property type="gene ID" value="TraesCS5D02G435300"/>
</dbReference>
<evidence type="ECO:0000256" key="1">
    <source>
        <dbReference type="SAM" id="MobiDB-lite"/>
    </source>
</evidence>
<organism evidence="2">
    <name type="scientific">Triticum aestivum</name>
    <name type="common">Wheat</name>
    <dbReference type="NCBI Taxonomy" id="4565"/>
    <lineage>
        <taxon>Eukaryota</taxon>
        <taxon>Viridiplantae</taxon>
        <taxon>Streptophyta</taxon>
        <taxon>Embryophyta</taxon>
        <taxon>Tracheophyta</taxon>
        <taxon>Spermatophyta</taxon>
        <taxon>Magnoliopsida</taxon>
        <taxon>Liliopsida</taxon>
        <taxon>Poales</taxon>
        <taxon>Poaceae</taxon>
        <taxon>BOP clade</taxon>
        <taxon>Pooideae</taxon>
        <taxon>Triticodae</taxon>
        <taxon>Triticeae</taxon>
        <taxon>Triticinae</taxon>
        <taxon>Triticum</taxon>
    </lineage>
</organism>
<feature type="compositionally biased region" description="Basic and acidic residues" evidence="1">
    <location>
        <begin position="125"/>
        <end position="141"/>
    </location>
</feature>
<dbReference type="Gramene" id="TraesCS5D03G0956700.1">
    <property type="protein sequence ID" value="TraesCS5D03G0956700.1.CDS1"/>
    <property type="gene ID" value="TraesCS5D03G0956700"/>
</dbReference>
<reference evidence="2" key="1">
    <citation type="submission" date="2018-08" db="EMBL/GenBank/DDBJ databases">
        <authorList>
            <person name="Rossello M."/>
        </authorList>
    </citation>
    <scope>NUCLEOTIDE SEQUENCE [LARGE SCALE GENOMIC DNA]</scope>
    <source>
        <strain evidence="2">cv. Chinese Spring</strain>
    </source>
</reference>
<dbReference type="OMA" id="MHEPPHD"/>
<name>A0A3B6N0H8_WHEAT</name>
<evidence type="ECO:0000313" key="3">
    <source>
        <dbReference type="Proteomes" id="UP000019116"/>
    </source>
</evidence>
<feature type="region of interest" description="Disordered" evidence="1">
    <location>
        <begin position="116"/>
        <end position="225"/>
    </location>
</feature>
<protein>
    <submittedName>
        <fullName evidence="2">Uncharacterized protein</fullName>
    </submittedName>
</protein>
<dbReference type="Proteomes" id="UP000019116">
    <property type="component" value="Chromosome 5D"/>
</dbReference>
<sequence>MHMLRREKRICLSFWHLCILRSMTYECPKQNVTPLALHKAAIQTELLCSISNLVGGAAVTVDKPFDEPDHLTAGVAVRLDGEEPVVLPLELHELHRLPHGLEPRGIVRGAVAQQVVRGGHHEHRRQRDAVKGRAVRAERVGQRVVPRGPRRQHQAPRLVDRRQRQERARRELRLRRRPLLPAEHRAEHRAPGDANGLEGAEPARREADGRVVDDAPAGRVPGDEHPVEVRRLREPWVGVVSNSRCLAAHPGHDVRRVVEARGEPVLGGEAVVCREHHSRELAGEADAARVEVGHVEAADAVPAAVEVDDHRELVPGGGGRRRPVDAELEAVAGVVHDVLPVDDGLAGRRRRDRERVAVREADHRAVAEELQERGHVLHDVRRRGGRHGRGAVVWWRRGS</sequence>